<evidence type="ECO:0000259" key="1">
    <source>
        <dbReference type="PROSITE" id="PS51819"/>
    </source>
</evidence>
<dbReference type="Pfam" id="PF00903">
    <property type="entry name" value="Glyoxalase"/>
    <property type="match status" value="2"/>
</dbReference>
<dbReference type="SUPFAM" id="SSF54593">
    <property type="entry name" value="Glyoxalase/Bleomycin resistance protein/Dihydroxybiphenyl dioxygenase"/>
    <property type="match status" value="1"/>
</dbReference>
<keyword evidence="2" id="KW-0560">Oxidoreductase</keyword>
<protein>
    <submittedName>
        <fullName evidence="2">Ring-cleaving dioxygenase</fullName>
    </submittedName>
</protein>
<evidence type="ECO:0000313" key="3">
    <source>
        <dbReference type="Proteomes" id="UP000831787"/>
    </source>
</evidence>
<dbReference type="PROSITE" id="PS51819">
    <property type="entry name" value="VOC"/>
    <property type="match status" value="2"/>
</dbReference>
<keyword evidence="3" id="KW-1185">Reference proteome</keyword>
<evidence type="ECO:0000313" key="2">
    <source>
        <dbReference type="EMBL" id="UOQ45190.1"/>
    </source>
</evidence>
<feature type="domain" description="VOC" evidence="1">
    <location>
        <begin position="156"/>
        <end position="275"/>
    </location>
</feature>
<dbReference type="Proteomes" id="UP000831787">
    <property type="component" value="Chromosome"/>
</dbReference>
<dbReference type="InterPro" id="IPR029068">
    <property type="entry name" value="Glyas_Bleomycin-R_OHBP_Dase"/>
</dbReference>
<dbReference type="Gene3D" id="3.10.180.10">
    <property type="entry name" value="2,3-Dihydroxybiphenyl 1,2-Dioxygenase, domain 1"/>
    <property type="match status" value="2"/>
</dbReference>
<dbReference type="RefSeq" id="WP_244711722.1">
    <property type="nucleotide sequence ID" value="NZ_CP095073.1"/>
</dbReference>
<gene>
    <name evidence="2" type="ORF">MUN89_04365</name>
</gene>
<dbReference type="PANTHER" id="PTHR36110:SF4">
    <property type="entry name" value="RING-CLEAVING DIOXYGENASE MHQA-RELATED"/>
    <property type="match status" value="1"/>
</dbReference>
<sequence length="318" mass="35724">MNLLGIHHVSALTANAKKNYEFYTNILGMRLVKKTVNQDEPSMYHLFYADEYGSPGTDLTFFEIPRAGHTYPGNQSISTTSLRIKQNDSLTYWKKRFEELHVTHGTIKEYLGRKTLPFQDHEGQRLMLISDEGVEGTAAGTPPTNSPIPPEHAIVGLGPIHLTVAALEPTKEVLTKMMGFNEIYADPQQTLFETSEGGNGAQVVVEERADLKRERPGRGSVHHVAFRVKDEDELSTWKKRIEDAGFPNSGLVDRYYFKSLYFREPNHILFELATDGPGFAADEEEEHLGETLALPPFLEADRSQIEAGLVPLHTKKET</sequence>
<proteinExistence type="predicted"/>
<dbReference type="CDD" id="cd08347">
    <property type="entry name" value="PcpA_C_like"/>
    <property type="match status" value="1"/>
</dbReference>
<reference evidence="2 3" key="1">
    <citation type="submission" date="2022-04" db="EMBL/GenBank/DDBJ databases">
        <title>Halobacillus sp. isolated from saltern.</title>
        <authorList>
            <person name="Won M."/>
            <person name="Lee C.-M."/>
            <person name="Woen H.-Y."/>
            <person name="Kwon S.-W."/>
        </authorList>
    </citation>
    <scope>NUCLEOTIDE SEQUENCE [LARGE SCALE GENOMIC DNA]</scope>
    <source>
        <strain evidence="2 3">SSBR10-3</strain>
    </source>
</reference>
<dbReference type="InterPro" id="IPR037523">
    <property type="entry name" value="VOC_core"/>
</dbReference>
<keyword evidence="2" id="KW-0223">Dioxygenase</keyword>
<dbReference type="PANTHER" id="PTHR36110">
    <property type="entry name" value="RING-CLEAVING DIOXYGENASE MHQE-RELATED"/>
    <property type="match status" value="1"/>
</dbReference>
<accession>A0ABY4EL49</accession>
<dbReference type="EMBL" id="CP095073">
    <property type="protein sequence ID" value="UOQ45190.1"/>
    <property type="molecule type" value="Genomic_DNA"/>
</dbReference>
<name>A0ABY4EL49_9BACI</name>
<dbReference type="InterPro" id="IPR004360">
    <property type="entry name" value="Glyas_Fos-R_dOase_dom"/>
</dbReference>
<feature type="domain" description="VOC" evidence="1">
    <location>
        <begin position="5"/>
        <end position="131"/>
    </location>
</feature>
<organism evidence="2 3">
    <name type="scientific">Halobacillus salinarum</name>
    <dbReference type="NCBI Taxonomy" id="2932257"/>
    <lineage>
        <taxon>Bacteria</taxon>
        <taxon>Bacillati</taxon>
        <taxon>Bacillota</taxon>
        <taxon>Bacilli</taxon>
        <taxon>Bacillales</taxon>
        <taxon>Bacillaceae</taxon>
        <taxon>Halobacillus</taxon>
    </lineage>
</organism>
<dbReference type="InterPro" id="IPR052537">
    <property type="entry name" value="Extradiol_RC_dioxygenase"/>
</dbReference>
<dbReference type="GO" id="GO:0051213">
    <property type="term" value="F:dioxygenase activity"/>
    <property type="evidence" value="ECO:0007669"/>
    <property type="project" value="UniProtKB-KW"/>
</dbReference>